<accession>A0A0E0AD85</accession>
<keyword evidence="3" id="KW-1185">Reference proteome</keyword>
<sequence length="212" mass="23587">MATPARHRRPIKPLCGPGREEFPVTSWEAVAHHLVATTYKEQTMIVASLELPNCSETAAPAGQPEDLSDSQEKEMTSVELTSSSAVRNPCAFLDGPGRWQWCSGHPLAELEHHRRCRLLAGIELRRLPKQALMYNSWLNLPIIETAGFKTYGEQNPMTIICSPRSKRRNRRSPVETGKRERSKNPTASASGASRDPAGPRRARQRKISAPAE</sequence>
<feature type="compositionally biased region" description="Basic and acidic residues" evidence="1">
    <location>
        <begin position="172"/>
        <end position="183"/>
    </location>
</feature>
<feature type="region of interest" description="Disordered" evidence="1">
    <location>
        <begin position="56"/>
        <end position="80"/>
    </location>
</feature>
<dbReference type="Proteomes" id="UP000026961">
    <property type="component" value="Chromosome 6"/>
</dbReference>
<proteinExistence type="predicted"/>
<evidence type="ECO:0000313" key="2">
    <source>
        <dbReference type="EnsemblPlants" id="OGLUM06G25880.1"/>
    </source>
</evidence>
<evidence type="ECO:0000313" key="3">
    <source>
        <dbReference type="Proteomes" id="UP000026961"/>
    </source>
</evidence>
<name>A0A0E0AD85_9ORYZ</name>
<organism evidence="2">
    <name type="scientific">Oryza glumipatula</name>
    <dbReference type="NCBI Taxonomy" id="40148"/>
    <lineage>
        <taxon>Eukaryota</taxon>
        <taxon>Viridiplantae</taxon>
        <taxon>Streptophyta</taxon>
        <taxon>Embryophyta</taxon>
        <taxon>Tracheophyta</taxon>
        <taxon>Spermatophyta</taxon>
        <taxon>Magnoliopsida</taxon>
        <taxon>Liliopsida</taxon>
        <taxon>Poales</taxon>
        <taxon>Poaceae</taxon>
        <taxon>BOP clade</taxon>
        <taxon>Oryzoideae</taxon>
        <taxon>Oryzeae</taxon>
        <taxon>Oryzinae</taxon>
        <taxon>Oryza</taxon>
    </lineage>
</organism>
<dbReference type="Gramene" id="OGLUM06G25880.1">
    <property type="protein sequence ID" value="OGLUM06G25880.1"/>
    <property type="gene ID" value="OGLUM06G25880"/>
</dbReference>
<dbReference type="HOGENOM" id="CLU_1301394_0_0_1"/>
<evidence type="ECO:0000256" key="1">
    <source>
        <dbReference type="SAM" id="MobiDB-lite"/>
    </source>
</evidence>
<dbReference type="AlphaFoldDB" id="A0A0E0AD85"/>
<reference evidence="2" key="1">
    <citation type="submission" date="2015-04" db="UniProtKB">
        <authorList>
            <consortium name="EnsemblPlants"/>
        </authorList>
    </citation>
    <scope>IDENTIFICATION</scope>
</reference>
<reference evidence="2" key="2">
    <citation type="submission" date="2018-05" db="EMBL/GenBank/DDBJ databases">
        <title>OgluRS3 (Oryza glumaepatula Reference Sequence Version 3).</title>
        <authorList>
            <person name="Zhang J."/>
            <person name="Kudrna D."/>
            <person name="Lee S."/>
            <person name="Talag J."/>
            <person name="Welchert J."/>
            <person name="Wing R.A."/>
        </authorList>
    </citation>
    <scope>NUCLEOTIDE SEQUENCE [LARGE SCALE GENOMIC DNA]</scope>
</reference>
<protein>
    <submittedName>
        <fullName evidence="2">Uncharacterized protein</fullName>
    </submittedName>
</protein>
<dbReference type="EnsemblPlants" id="OGLUM06G25880.1">
    <property type="protein sequence ID" value="OGLUM06G25880.1"/>
    <property type="gene ID" value="OGLUM06G25880"/>
</dbReference>
<feature type="region of interest" description="Disordered" evidence="1">
    <location>
        <begin position="161"/>
        <end position="212"/>
    </location>
</feature>